<organism evidence="2 3">
    <name type="scientific">Brassica cretica</name>
    <name type="common">Mustard</name>
    <dbReference type="NCBI Taxonomy" id="69181"/>
    <lineage>
        <taxon>Eukaryota</taxon>
        <taxon>Viridiplantae</taxon>
        <taxon>Streptophyta</taxon>
        <taxon>Embryophyta</taxon>
        <taxon>Tracheophyta</taxon>
        <taxon>Spermatophyta</taxon>
        <taxon>Magnoliopsida</taxon>
        <taxon>eudicotyledons</taxon>
        <taxon>Gunneridae</taxon>
        <taxon>Pentapetalae</taxon>
        <taxon>rosids</taxon>
        <taxon>malvids</taxon>
        <taxon>Brassicales</taxon>
        <taxon>Brassicaceae</taxon>
        <taxon>Brassiceae</taxon>
        <taxon>Brassica</taxon>
    </lineage>
</organism>
<feature type="region of interest" description="Disordered" evidence="1">
    <location>
        <begin position="1"/>
        <end position="92"/>
    </location>
</feature>
<sequence length="271" mass="30645">MDPEQRNTHSSTRRRSELDRMHRPTRPFGELDQSNSSNGRVGLSKPSNSPIRRVGLSKSSNSSNGLVGPNMQSNSPVRRVGSINPPSSRPRSSLLRGWIEPALVSFRSESSQELYDLKTARTRYLILLYKKPLRKKPESSDKSSRRIVTQRPNACSIRSLRSDLVRAKAHSLHSDQTPIPLGLYVATVLEPELSRYVAIKLESELGRYVATELEPKFGRYVATELEPKFGRYVATELFRNVDTTSVHAFSSTLRCYLRNTVANPSHVLRHF</sequence>
<feature type="compositionally biased region" description="Polar residues" evidence="1">
    <location>
        <begin position="32"/>
        <end position="50"/>
    </location>
</feature>
<gene>
    <name evidence="2" type="ORF">F2Q69_00023725</name>
</gene>
<dbReference type="EMBL" id="QGKX02001290">
    <property type="protein sequence ID" value="KAF3541409.1"/>
    <property type="molecule type" value="Genomic_DNA"/>
</dbReference>
<evidence type="ECO:0000313" key="2">
    <source>
        <dbReference type="EMBL" id="KAF3541409.1"/>
    </source>
</evidence>
<dbReference type="Proteomes" id="UP000712600">
    <property type="component" value="Unassembled WGS sequence"/>
</dbReference>
<proteinExistence type="predicted"/>
<evidence type="ECO:0000256" key="1">
    <source>
        <dbReference type="SAM" id="MobiDB-lite"/>
    </source>
</evidence>
<accession>A0A8S9QFI4</accession>
<feature type="compositionally biased region" description="Low complexity" evidence="1">
    <location>
        <begin position="52"/>
        <end position="67"/>
    </location>
</feature>
<evidence type="ECO:0000313" key="3">
    <source>
        <dbReference type="Proteomes" id="UP000712600"/>
    </source>
</evidence>
<reference evidence="2" key="1">
    <citation type="submission" date="2019-12" db="EMBL/GenBank/DDBJ databases">
        <title>Genome sequencing and annotation of Brassica cretica.</title>
        <authorList>
            <person name="Studholme D.J."/>
            <person name="Sarris P."/>
        </authorList>
    </citation>
    <scope>NUCLEOTIDE SEQUENCE</scope>
    <source>
        <strain evidence="2">PFS-109/04</strain>
        <tissue evidence="2">Leaf</tissue>
    </source>
</reference>
<comment type="caution">
    <text evidence="2">The sequence shown here is derived from an EMBL/GenBank/DDBJ whole genome shotgun (WGS) entry which is preliminary data.</text>
</comment>
<protein>
    <submittedName>
        <fullName evidence="2">Uncharacterized protein</fullName>
    </submittedName>
</protein>
<name>A0A8S9QFI4_BRACR</name>
<dbReference type="AlphaFoldDB" id="A0A8S9QFI4"/>